<dbReference type="AlphaFoldDB" id="A0A919IMM9"/>
<dbReference type="InterPro" id="IPR001845">
    <property type="entry name" value="HTH_ArsR_DNA-bd_dom"/>
</dbReference>
<dbReference type="Gene3D" id="1.10.10.10">
    <property type="entry name" value="Winged helix-like DNA-binding domain superfamily/Winged helix DNA-binding domain"/>
    <property type="match status" value="1"/>
</dbReference>
<feature type="domain" description="HTH arsR-type" evidence="4">
    <location>
        <begin position="225"/>
        <end position="317"/>
    </location>
</feature>
<dbReference type="InterPro" id="IPR036388">
    <property type="entry name" value="WH-like_DNA-bd_sf"/>
</dbReference>
<protein>
    <submittedName>
        <fullName evidence="5">Transcriptional regulator</fullName>
    </submittedName>
</protein>
<dbReference type="PROSITE" id="PS50987">
    <property type="entry name" value="HTH_ARSR_2"/>
    <property type="match status" value="1"/>
</dbReference>
<dbReference type="InterPro" id="IPR036390">
    <property type="entry name" value="WH_DNA-bd_sf"/>
</dbReference>
<keyword evidence="1" id="KW-0805">Transcription regulation</keyword>
<organism evidence="5 6">
    <name type="scientific">Actinoplanes cyaneus</name>
    <dbReference type="NCBI Taxonomy" id="52696"/>
    <lineage>
        <taxon>Bacteria</taxon>
        <taxon>Bacillati</taxon>
        <taxon>Actinomycetota</taxon>
        <taxon>Actinomycetes</taxon>
        <taxon>Micromonosporales</taxon>
        <taxon>Micromonosporaceae</taxon>
        <taxon>Actinoplanes</taxon>
    </lineage>
</organism>
<sequence length="324" mass="34397">MVAIALPPDAATRIRFAVSCLWEVVASLRGVSSVHRTWALRDRPDPGGLLARLVPPAGGYAPDFLTPPPGGPATGLPAELATLRRTDPEVVREHLALMPGGRDLDLFRDPATGLARLCDEIAAYWDTAIAPDWPRMRALLDADVRRRAHHLATEGAAAVLNDLHERVRWTGGTLLVDQRHCTAPDVPDGSGLVLVPSVFAWPSVLTVSSWGTPQLAYPAAGVATLWEEEQAPLPDALRALLGAGRARILTELGTALSTTELARRTGITPGGISQHLRILRAAGLVATHREGRLLLNSLTPAAETLLAAARQPGQALPADHPGKA</sequence>
<dbReference type="Pfam" id="PF12840">
    <property type="entry name" value="HTH_20"/>
    <property type="match status" value="1"/>
</dbReference>
<dbReference type="Pfam" id="PF19361">
    <property type="entry name" value="DUF5937"/>
    <property type="match status" value="1"/>
</dbReference>
<evidence type="ECO:0000256" key="2">
    <source>
        <dbReference type="ARBA" id="ARBA00023125"/>
    </source>
</evidence>
<dbReference type="Proteomes" id="UP000619479">
    <property type="component" value="Unassembled WGS sequence"/>
</dbReference>
<evidence type="ECO:0000313" key="6">
    <source>
        <dbReference type="Proteomes" id="UP000619479"/>
    </source>
</evidence>
<dbReference type="SUPFAM" id="SSF46785">
    <property type="entry name" value="Winged helix' DNA-binding domain"/>
    <property type="match status" value="1"/>
</dbReference>
<dbReference type="CDD" id="cd00090">
    <property type="entry name" value="HTH_ARSR"/>
    <property type="match status" value="1"/>
</dbReference>
<reference evidence="5" key="1">
    <citation type="submission" date="2021-01" db="EMBL/GenBank/DDBJ databases">
        <title>Whole genome shotgun sequence of Actinoplanes cyaneus NBRC 14990.</title>
        <authorList>
            <person name="Komaki H."/>
            <person name="Tamura T."/>
        </authorList>
    </citation>
    <scope>NUCLEOTIDE SEQUENCE</scope>
    <source>
        <strain evidence="5">NBRC 14990</strain>
    </source>
</reference>
<evidence type="ECO:0000256" key="3">
    <source>
        <dbReference type="ARBA" id="ARBA00023163"/>
    </source>
</evidence>
<dbReference type="InterPro" id="IPR045981">
    <property type="entry name" value="DUF5937"/>
</dbReference>
<dbReference type="PANTHER" id="PTHR43132:SF6">
    <property type="entry name" value="HTH-TYPE TRANSCRIPTIONAL REPRESSOR CZRA"/>
    <property type="match status" value="1"/>
</dbReference>
<keyword evidence="6" id="KW-1185">Reference proteome</keyword>
<evidence type="ECO:0000313" key="5">
    <source>
        <dbReference type="EMBL" id="GID68022.1"/>
    </source>
</evidence>
<dbReference type="SMART" id="SM00418">
    <property type="entry name" value="HTH_ARSR"/>
    <property type="match status" value="1"/>
</dbReference>
<dbReference type="EMBL" id="BOMH01000043">
    <property type="protein sequence ID" value="GID68022.1"/>
    <property type="molecule type" value="Genomic_DNA"/>
</dbReference>
<dbReference type="InterPro" id="IPR051011">
    <property type="entry name" value="Metal_resp_trans_reg"/>
</dbReference>
<evidence type="ECO:0000256" key="1">
    <source>
        <dbReference type="ARBA" id="ARBA00023015"/>
    </source>
</evidence>
<gene>
    <name evidence="5" type="ORF">Acy02nite_59030</name>
</gene>
<name>A0A919IMM9_9ACTN</name>
<comment type="caution">
    <text evidence="5">The sequence shown here is derived from an EMBL/GenBank/DDBJ whole genome shotgun (WGS) entry which is preliminary data.</text>
</comment>
<dbReference type="InterPro" id="IPR011991">
    <property type="entry name" value="ArsR-like_HTH"/>
</dbReference>
<evidence type="ECO:0000259" key="4">
    <source>
        <dbReference type="PROSITE" id="PS50987"/>
    </source>
</evidence>
<dbReference type="PRINTS" id="PR00778">
    <property type="entry name" value="HTHARSR"/>
</dbReference>
<dbReference type="RefSeq" id="WP_203746502.1">
    <property type="nucleotide sequence ID" value="NZ_BAAAUC010000084.1"/>
</dbReference>
<keyword evidence="2" id="KW-0238">DNA-binding</keyword>
<dbReference type="PANTHER" id="PTHR43132">
    <property type="entry name" value="ARSENICAL RESISTANCE OPERON REPRESSOR ARSR-RELATED"/>
    <property type="match status" value="1"/>
</dbReference>
<proteinExistence type="predicted"/>
<dbReference type="GO" id="GO:0003700">
    <property type="term" value="F:DNA-binding transcription factor activity"/>
    <property type="evidence" value="ECO:0007669"/>
    <property type="project" value="InterPro"/>
</dbReference>
<accession>A0A919IMM9</accession>
<dbReference type="GO" id="GO:0003677">
    <property type="term" value="F:DNA binding"/>
    <property type="evidence" value="ECO:0007669"/>
    <property type="project" value="UniProtKB-KW"/>
</dbReference>
<keyword evidence="3" id="KW-0804">Transcription</keyword>